<organism evidence="1 2">
    <name type="scientific">Paenibacillus timonensis</name>
    <dbReference type="NCBI Taxonomy" id="225915"/>
    <lineage>
        <taxon>Bacteria</taxon>
        <taxon>Bacillati</taxon>
        <taxon>Bacillota</taxon>
        <taxon>Bacilli</taxon>
        <taxon>Bacillales</taxon>
        <taxon>Paenibacillaceae</taxon>
        <taxon>Paenibacillus</taxon>
    </lineage>
</organism>
<gene>
    <name evidence="1" type="ORF">ACFQ2Z_19200</name>
</gene>
<keyword evidence="2" id="KW-1185">Reference proteome</keyword>
<dbReference type="Proteomes" id="UP001597211">
    <property type="component" value="Unassembled WGS sequence"/>
</dbReference>
<proteinExistence type="predicted"/>
<evidence type="ECO:0000313" key="2">
    <source>
        <dbReference type="Proteomes" id="UP001597211"/>
    </source>
</evidence>
<name>A0ABW3SFA2_9BACL</name>
<comment type="caution">
    <text evidence="1">The sequence shown here is derived from an EMBL/GenBank/DDBJ whole genome shotgun (WGS) entry which is preliminary data.</text>
</comment>
<evidence type="ECO:0000313" key="1">
    <source>
        <dbReference type="EMBL" id="MFD1183472.1"/>
    </source>
</evidence>
<dbReference type="EMBL" id="JBHTKZ010000046">
    <property type="protein sequence ID" value="MFD1183472.1"/>
    <property type="molecule type" value="Genomic_DNA"/>
</dbReference>
<reference evidence="2" key="1">
    <citation type="journal article" date="2019" name="Int. J. Syst. Evol. Microbiol.">
        <title>The Global Catalogue of Microorganisms (GCM) 10K type strain sequencing project: providing services to taxonomists for standard genome sequencing and annotation.</title>
        <authorList>
            <consortium name="The Broad Institute Genomics Platform"/>
            <consortium name="The Broad Institute Genome Sequencing Center for Infectious Disease"/>
            <person name="Wu L."/>
            <person name="Ma J."/>
        </authorList>
    </citation>
    <scope>NUCLEOTIDE SEQUENCE [LARGE SCALE GENOMIC DNA]</scope>
    <source>
        <strain evidence="2">CCUG 48216</strain>
    </source>
</reference>
<dbReference type="RefSeq" id="WP_240270604.1">
    <property type="nucleotide sequence ID" value="NZ_JAKSXN010000050.1"/>
</dbReference>
<sequence length="73" mass="8435">MANKKPAPQAVHLHIPADPVRVKAEEIVKRHEERKQQKPKSTEITLDTLYEMLNDVLEQQALLLKAIIQRSQK</sequence>
<accession>A0ABW3SFA2</accession>
<protein>
    <submittedName>
        <fullName evidence="1">Uncharacterized protein</fullName>
    </submittedName>
</protein>